<dbReference type="Proteomes" id="UP001046870">
    <property type="component" value="Chromosome 6"/>
</dbReference>
<feature type="domain" description="Cystatin" evidence="2">
    <location>
        <begin position="87"/>
        <end position="194"/>
    </location>
</feature>
<evidence type="ECO:0000256" key="1">
    <source>
        <dbReference type="ARBA" id="ARBA00009403"/>
    </source>
</evidence>
<dbReference type="InterPro" id="IPR046350">
    <property type="entry name" value="Cystatin_sf"/>
</dbReference>
<dbReference type="Gene3D" id="3.10.450.10">
    <property type="match status" value="1"/>
</dbReference>
<sequence length="203" mass="22967">MQRVQDWISCSSPSHTYWNTTGKLPFCGKEISEALQLLQNTLSPPFSARKGVDLTGCFLLLSLISLLHFSNGDQPVEEELITAQHVQPPGAPFQLNPQNPDVQEAAKQAVEQFNSKSTLRRYFRLINVTSAETQVTNVITYKIDAIIGKTKCLKSEEDADLESCVLGKKRLMCKFEVSFNPRNDKHELLDYSCKKPKILREQH</sequence>
<dbReference type="SMART" id="SM00043">
    <property type="entry name" value="CY"/>
    <property type="match status" value="1"/>
</dbReference>
<evidence type="ECO:0000313" key="4">
    <source>
        <dbReference type="Proteomes" id="UP001046870"/>
    </source>
</evidence>
<gene>
    <name evidence="3" type="ORF">MATL_G00091270</name>
</gene>
<dbReference type="EMBL" id="JAFDVH010000006">
    <property type="protein sequence ID" value="KAG7477178.1"/>
    <property type="molecule type" value="Genomic_DNA"/>
</dbReference>
<organism evidence="3 4">
    <name type="scientific">Megalops atlanticus</name>
    <name type="common">Tarpon</name>
    <name type="synonym">Clupea gigantea</name>
    <dbReference type="NCBI Taxonomy" id="7932"/>
    <lineage>
        <taxon>Eukaryota</taxon>
        <taxon>Metazoa</taxon>
        <taxon>Chordata</taxon>
        <taxon>Craniata</taxon>
        <taxon>Vertebrata</taxon>
        <taxon>Euteleostomi</taxon>
        <taxon>Actinopterygii</taxon>
        <taxon>Neopterygii</taxon>
        <taxon>Teleostei</taxon>
        <taxon>Elopiformes</taxon>
        <taxon>Megalopidae</taxon>
        <taxon>Megalops</taxon>
    </lineage>
</organism>
<name>A0A9D3Q4M0_MEGAT</name>
<dbReference type="GO" id="GO:0005737">
    <property type="term" value="C:cytoplasm"/>
    <property type="evidence" value="ECO:0007669"/>
    <property type="project" value="TreeGrafter"/>
</dbReference>
<accession>A0A9D3Q4M0</accession>
<evidence type="ECO:0000259" key="2">
    <source>
        <dbReference type="SMART" id="SM00043"/>
    </source>
</evidence>
<dbReference type="InterPro" id="IPR000010">
    <property type="entry name" value="Cystatin_dom"/>
</dbReference>
<dbReference type="PANTHER" id="PTHR46186:SF13">
    <property type="entry name" value="SI:BUSM1-57F23.1"/>
    <property type="match status" value="1"/>
</dbReference>
<dbReference type="AlphaFoldDB" id="A0A9D3Q4M0"/>
<dbReference type="PANTHER" id="PTHR46186">
    <property type="entry name" value="CYSTATIN"/>
    <property type="match status" value="1"/>
</dbReference>
<dbReference type="OrthoDB" id="8886803at2759"/>
<dbReference type="GO" id="GO:0031982">
    <property type="term" value="C:vesicle"/>
    <property type="evidence" value="ECO:0007669"/>
    <property type="project" value="TreeGrafter"/>
</dbReference>
<protein>
    <recommendedName>
        <fullName evidence="2">Cystatin domain-containing protein</fullName>
    </recommendedName>
</protein>
<proteinExistence type="inferred from homology"/>
<dbReference type="SUPFAM" id="SSF54403">
    <property type="entry name" value="Cystatin/monellin"/>
    <property type="match status" value="1"/>
</dbReference>
<keyword evidence="4" id="KW-1185">Reference proteome</keyword>
<dbReference type="GO" id="GO:0004869">
    <property type="term" value="F:cysteine-type endopeptidase inhibitor activity"/>
    <property type="evidence" value="ECO:0007669"/>
    <property type="project" value="InterPro"/>
</dbReference>
<dbReference type="CDD" id="cd00042">
    <property type="entry name" value="CY"/>
    <property type="match status" value="1"/>
</dbReference>
<evidence type="ECO:0000313" key="3">
    <source>
        <dbReference type="EMBL" id="KAG7477178.1"/>
    </source>
</evidence>
<dbReference type="GO" id="GO:0005615">
    <property type="term" value="C:extracellular space"/>
    <property type="evidence" value="ECO:0007669"/>
    <property type="project" value="TreeGrafter"/>
</dbReference>
<comment type="caution">
    <text evidence="3">The sequence shown here is derived from an EMBL/GenBank/DDBJ whole genome shotgun (WGS) entry which is preliminary data.</text>
</comment>
<dbReference type="Pfam" id="PF00031">
    <property type="entry name" value="Cystatin"/>
    <property type="match status" value="1"/>
</dbReference>
<comment type="similarity">
    <text evidence="1">Belongs to the cystatin family.</text>
</comment>
<reference evidence="3" key="1">
    <citation type="submission" date="2021-01" db="EMBL/GenBank/DDBJ databases">
        <authorList>
            <person name="Zahm M."/>
            <person name="Roques C."/>
            <person name="Cabau C."/>
            <person name="Klopp C."/>
            <person name="Donnadieu C."/>
            <person name="Jouanno E."/>
            <person name="Lampietro C."/>
            <person name="Louis A."/>
            <person name="Herpin A."/>
            <person name="Echchiki A."/>
            <person name="Berthelot C."/>
            <person name="Parey E."/>
            <person name="Roest-Crollius H."/>
            <person name="Braasch I."/>
            <person name="Postlethwait J."/>
            <person name="Bobe J."/>
            <person name="Montfort J."/>
            <person name="Bouchez O."/>
            <person name="Begum T."/>
            <person name="Mejri S."/>
            <person name="Adams A."/>
            <person name="Chen W.-J."/>
            <person name="Guiguen Y."/>
        </authorList>
    </citation>
    <scope>NUCLEOTIDE SEQUENCE</scope>
    <source>
        <strain evidence="3">YG-15Mar2019-1</strain>
        <tissue evidence="3">Brain</tissue>
    </source>
</reference>